<dbReference type="InterPro" id="IPR014001">
    <property type="entry name" value="Helicase_ATP-bd"/>
</dbReference>
<evidence type="ECO:0000256" key="2">
    <source>
        <dbReference type="ARBA" id="ARBA00022801"/>
    </source>
</evidence>
<reference evidence="9" key="1">
    <citation type="submission" date="2017-06" db="EMBL/GenBank/DDBJ databases">
        <title>Genome analysis of Fimbriiglobus ruber SP5, the first member of the order Planctomycetales with confirmed chitinolytic capability.</title>
        <authorList>
            <person name="Ravin N.V."/>
            <person name="Rakitin A.L."/>
            <person name="Ivanova A.A."/>
            <person name="Beletsky A.V."/>
            <person name="Kulichevskaya I.S."/>
            <person name="Mardanov A.V."/>
            <person name="Dedysh S.N."/>
        </authorList>
    </citation>
    <scope>NUCLEOTIDE SEQUENCE [LARGE SCALE GENOMIC DNA]</scope>
    <source>
        <strain evidence="9">SP5</strain>
    </source>
</reference>
<dbReference type="GO" id="GO:0016787">
    <property type="term" value="F:hydrolase activity"/>
    <property type="evidence" value="ECO:0007669"/>
    <property type="project" value="UniProtKB-KW"/>
</dbReference>
<dbReference type="Pfam" id="PF00271">
    <property type="entry name" value="Helicase_C"/>
    <property type="match status" value="1"/>
</dbReference>
<sequence>MAGNLLALETIQPPLPPVSDGQSLWLEFQQPGQFRLLVENETPATVSSGSTAEKVRLTLNTQDAEFLRTAPNQRASLHLFELARTAAQLSTYAGFDKLICLPQVRDMVLLDHQIRTAKTVLQRFHGKALLCDEVGLGKTIEAGLIAAELRTRGLIRSTLILVPPSLIEQWQGEMRRKFSFELISHDDPKFRDRGPAAWNEFDHVITSIHTAKREPHRSAITARHWDLVIVDEAHHLRNRTTQTWRLASELQKQYALLLTATPVQNNLEELFNLVTLLEPGLLRTAKQFQKQFVDKKDKLTPRNLDELHRLLAEVMVRNRRSTVGLQFTRRWAKTERLVPTTAEQQLYSAVANFVRPHLRKDSKSPFSRMAMLSLQMALGSSSQAAAGTLAKLADTPKLTAGEKQTLLDLASQAAEQRESTKVNRLLQLLDEFPDKMVLFTQFRATQEMLQERLAGTKHTVAVFHGGLSRMGKEAAVNEFRGAARLLIATESGSEGRNLQFAHALCNFDLPWNPMRIEQRIGRLSRIGQTKDIEIFNLVSAGTVEESVLHLLQAKLNLFELVIGEIDMILGNLEEEREFEDVVADLWAESNDLTDFRQRMENLGDRLIQAKAEYQQQQAHDNKIFGDRFAPDQ</sequence>
<name>A0A225E5B2_9BACT</name>
<dbReference type="Gene3D" id="3.40.50.10810">
    <property type="entry name" value="Tandem AAA-ATPase domain"/>
    <property type="match status" value="1"/>
</dbReference>
<dbReference type="PANTHER" id="PTHR10799">
    <property type="entry name" value="SNF2/RAD54 HELICASE FAMILY"/>
    <property type="match status" value="1"/>
</dbReference>
<feature type="coiled-coil region" evidence="5">
    <location>
        <begin position="592"/>
        <end position="619"/>
    </location>
</feature>
<dbReference type="CDD" id="cd18011">
    <property type="entry name" value="DEXDc_RapA"/>
    <property type="match status" value="1"/>
</dbReference>
<dbReference type="CDD" id="cd18793">
    <property type="entry name" value="SF2_C_SNF"/>
    <property type="match status" value="1"/>
</dbReference>
<feature type="domain" description="Helicase C-terminal" evidence="7">
    <location>
        <begin position="424"/>
        <end position="573"/>
    </location>
</feature>
<keyword evidence="5" id="KW-0175">Coiled coil</keyword>
<evidence type="ECO:0000259" key="7">
    <source>
        <dbReference type="PROSITE" id="PS51194"/>
    </source>
</evidence>
<dbReference type="GO" id="GO:0005524">
    <property type="term" value="F:ATP binding"/>
    <property type="evidence" value="ECO:0007669"/>
    <property type="project" value="UniProtKB-KW"/>
</dbReference>
<dbReference type="Proteomes" id="UP000214646">
    <property type="component" value="Unassembled WGS sequence"/>
</dbReference>
<keyword evidence="9" id="KW-1185">Reference proteome</keyword>
<evidence type="ECO:0000256" key="3">
    <source>
        <dbReference type="ARBA" id="ARBA00022806"/>
    </source>
</evidence>
<dbReference type="PROSITE" id="PS51192">
    <property type="entry name" value="HELICASE_ATP_BIND_1"/>
    <property type="match status" value="1"/>
</dbReference>
<dbReference type="InterPro" id="IPR001650">
    <property type="entry name" value="Helicase_C-like"/>
</dbReference>
<dbReference type="AlphaFoldDB" id="A0A225E5B2"/>
<dbReference type="InterPro" id="IPR049730">
    <property type="entry name" value="SNF2/RAD54-like_C"/>
</dbReference>
<dbReference type="GO" id="GO:0004386">
    <property type="term" value="F:helicase activity"/>
    <property type="evidence" value="ECO:0007669"/>
    <property type="project" value="UniProtKB-KW"/>
</dbReference>
<dbReference type="SMART" id="SM00490">
    <property type="entry name" value="HELICc"/>
    <property type="match status" value="1"/>
</dbReference>
<dbReference type="Pfam" id="PF00176">
    <property type="entry name" value="SNF2-rel_dom"/>
    <property type="match status" value="1"/>
</dbReference>
<keyword evidence="2" id="KW-0378">Hydrolase</keyword>
<evidence type="ECO:0000259" key="6">
    <source>
        <dbReference type="PROSITE" id="PS51192"/>
    </source>
</evidence>
<gene>
    <name evidence="8" type="ORF">FRUB_00653</name>
</gene>
<dbReference type="Gene3D" id="3.40.50.300">
    <property type="entry name" value="P-loop containing nucleotide triphosphate hydrolases"/>
    <property type="match status" value="1"/>
</dbReference>
<dbReference type="InterPro" id="IPR057342">
    <property type="entry name" value="DEXDc_RapA"/>
</dbReference>
<dbReference type="SMART" id="SM00487">
    <property type="entry name" value="DEXDc"/>
    <property type="match status" value="1"/>
</dbReference>
<proteinExistence type="predicted"/>
<dbReference type="InterPro" id="IPR000330">
    <property type="entry name" value="SNF2_N"/>
</dbReference>
<evidence type="ECO:0000256" key="5">
    <source>
        <dbReference type="SAM" id="Coils"/>
    </source>
</evidence>
<dbReference type="SUPFAM" id="SSF52540">
    <property type="entry name" value="P-loop containing nucleoside triphosphate hydrolases"/>
    <property type="match status" value="2"/>
</dbReference>
<dbReference type="InterPro" id="IPR027417">
    <property type="entry name" value="P-loop_NTPase"/>
</dbReference>
<keyword evidence="1" id="KW-0547">Nucleotide-binding</keyword>
<feature type="domain" description="Helicase ATP-binding" evidence="6">
    <location>
        <begin position="119"/>
        <end position="280"/>
    </location>
</feature>
<dbReference type="PROSITE" id="PS51194">
    <property type="entry name" value="HELICASE_CTER"/>
    <property type="match status" value="1"/>
</dbReference>
<protein>
    <submittedName>
        <fullName evidence="8">Superfamily II DNA/RNA helicase, SNF2 family</fullName>
    </submittedName>
</protein>
<evidence type="ECO:0000313" key="8">
    <source>
        <dbReference type="EMBL" id="OWK46954.1"/>
    </source>
</evidence>
<organism evidence="8 9">
    <name type="scientific">Fimbriiglobus ruber</name>
    <dbReference type="NCBI Taxonomy" id="1908690"/>
    <lineage>
        <taxon>Bacteria</taxon>
        <taxon>Pseudomonadati</taxon>
        <taxon>Planctomycetota</taxon>
        <taxon>Planctomycetia</taxon>
        <taxon>Gemmatales</taxon>
        <taxon>Gemmataceae</taxon>
        <taxon>Fimbriiglobus</taxon>
    </lineage>
</organism>
<evidence type="ECO:0000256" key="4">
    <source>
        <dbReference type="ARBA" id="ARBA00022840"/>
    </source>
</evidence>
<dbReference type="EMBL" id="NIDE01000001">
    <property type="protein sequence ID" value="OWK46954.1"/>
    <property type="molecule type" value="Genomic_DNA"/>
</dbReference>
<dbReference type="InterPro" id="IPR038718">
    <property type="entry name" value="SNF2-like_sf"/>
</dbReference>
<evidence type="ECO:0000313" key="9">
    <source>
        <dbReference type="Proteomes" id="UP000214646"/>
    </source>
</evidence>
<keyword evidence="4" id="KW-0067">ATP-binding</keyword>
<accession>A0A225E5B2</accession>
<keyword evidence="3 8" id="KW-0347">Helicase</keyword>
<evidence type="ECO:0000256" key="1">
    <source>
        <dbReference type="ARBA" id="ARBA00022741"/>
    </source>
</evidence>
<comment type="caution">
    <text evidence="8">The sequence shown here is derived from an EMBL/GenBank/DDBJ whole genome shotgun (WGS) entry which is preliminary data.</text>
</comment>